<dbReference type="PROSITE" id="PS51318">
    <property type="entry name" value="TAT"/>
    <property type="match status" value="1"/>
</dbReference>
<evidence type="ECO:0000313" key="4">
    <source>
        <dbReference type="Proteomes" id="UP001597055"/>
    </source>
</evidence>
<organism evidence="3 4">
    <name type="scientific">Microbacterium insulae</name>
    <dbReference type="NCBI Taxonomy" id="483014"/>
    <lineage>
        <taxon>Bacteria</taxon>
        <taxon>Bacillati</taxon>
        <taxon>Actinomycetota</taxon>
        <taxon>Actinomycetes</taxon>
        <taxon>Micrococcales</taxon>
        <taxon>Microbacteriaceae</taxon>
        <taxon>Microbacterium</taxon>
    </lineage>
</organism>
<protein>
    <submittedName>
        <fullName evidence="3">Lytic transglycosylase domain-containing protein</fullName>
    </submittedName>
</protein>
<reference evidence="4" key="1">
    <citation type="journal article" date="2019" name="Int. J. Syst. Evol. Microbiol.">
        <title>The Global Catalogue of Microorganisms (GCM) 10K type strain sequencing project: providing services to taxonomists for standard genome sequencing and annotation.</title>
        <authorList>
            <consortium name="The Broad Institute Genomics Platform"/>
            <consortium name="The Broad Institute Genome Sequencing Center for Infectious Disease"/>
            <person name="Wu L."/>
            <person name="Ma J."/>
        </authorList>
    </citation>
    <scope>NUCLEOTIDE SEQUENCE [LARGE SCALE GENOMIC DNA]</scope>
    <source>
        <strain evidence="4">CCUG 54523</strain>
    </source>
</reference>
<feature type="signal peptide" evidence="2">
    <location>
        <begin position="1"/>
        <end position="41"/>
    </location>
</feature>
<comment type="caution">
    <text evidence="3">The sequence shown here is derived from an EMBL/GenBank/DDBJ whole genome shotgun (WGS) entry which is preliminary data.</text>
</comment>
<evidence type="ECO:0000256" key="1">
    <source>
        <dbReference type="SAM" id="MobiDB-lite"/>
    </source>
</evidence>
<accession>A0ABW3AJC5</accession>
<dbReference type="Proteomes" id="UP001597055">
    <property type="component" value="Unassembled WGS sequence"/>
</dbReference>
<feature type="compositionally biased region" description="Basic and acidic residues" evidence="1">
    <location>
        <begin position="189"/>
        <end position="203"/>
    </location>
</feature>
<feature type="region of interest" description="Disordered" evidence="1">
    <location>
        <begin position="189"/>
        <end position="227"/>
    </location>
</feature>
<evidence type="ECO:0000256" key="2">
    <source>
        <dbReference type="SAM" id="SignalP"/>
    </source>
</evidence>
<dbReference type="InterPro" id="IPR006311">
    <property type="entry name" value="TAT_signal"/>
</dbReference>
<dbReference type="InterPro" id="IPR023346">
    <property type="entry name" value="Lysozyme-like_dom_sf"/>
</dbReference>
<dbReference type="RefSeq" id="WP_204978655.1">
    <property type="nucleotide sequence ID" value="NZ_JBHTII010000001.1"/>
</dbReference>
<feature type="chain" id="PRO_5045378978" evidence="2">
    <location>
        <begin position="42"/>
        <end position="326"/>
    </location>
</feature>
<dbReference type="EMBL" id="JBHTII010000001">
    <property type="protein sequence ID" value="MFD0790830.1"/>
    <property type="molecule type" value="Genomic_DNA"/>
</dbReference>
<gene>
    <name evidence="3" type="ORF">ACFQ0P_10485</name>
</gene>
<evidence type="ECO:0000313" key="3">
    <source>
        <dbReference type="EMBL" id="MFD0790830.1"/>
    </source>
</evidence>
<dbReference type="SUPFAM" id="SSF53955">
    <property type="entry name" value="Lysozyme-like"/>
    <property type="match status" value="1"/>
</dbReference>
<keyword evidence="2" id="KW-0732">Signal</keyword>
<name>A0ABW3AJC5_9MICO</name>
<proteinExistence type="predicted"/>
<keyword evidence="4" id="KW-1185">Reference proteome</keyword>
<sequence length="326" mass="33051">MRSSSLPAALRRARVARRRTRRRSALIATGLAVGMFATATAATVPPISAAEAMGTENGVALASFTMPSEPTAVIQEDGSDPISRAAHSALDDADAAIDAAAQVTADAKGSKLDLGDLETTVDTSDLGEAAERLTGGLDLPAPLVPDLIDDVTALTATVEADVTEVREGLEAAEAEAARKAAEAKARAEAEARAAAEAEARAAEEAAQAATPTTPAPSPVGVGGGASPAEAQGIAQGMIAGYGWGGDQFSCLVSLWNRESGWNYAAYNSSSGAYGIPQALPGSKMGSAGADWQTNAATQISWGLGYIAGRYGSPCGAWSHSESVGWY</sequence>